<accession>B9TVQ3</accession>
<dbReference type="EMBL" id="EU384703">
    <property type="protein sequence ID" value="ABZ91906.1"/>
    <property type="molecule type" value="Genomic_DNA"/>
</dbReference>
<dbReference type="PROSITE" id="PS00127">
    <property type="entry name" value="RNASE_PANCREATIC"/>
    <property type="match status" value="1"/>
</dbReference>
<reference evidence="2" key="1">
    <citation type="journal article" date="2011" name="Biochem. Genet.">
        <title>A Novel Cationic Ribonuclease with Antimicrobial Activity from Rana dybowskii.</title>
        <authorList>
            <person name="Tao F."/>
            <person name="Fan M."/>
            <person name="Zhao W."/>
            <person name="Lin Q."/>
            <person name="Ma R."/>
        </authorList>
    </citation>
    <scope>NUCLEOTIDE SEQUENCE</scope>
</reference>
<name>B9TVQ3_RANDY</name>
<protein>
    <submittedName>
        <fullName evidence="2">Ribonuclease</fullName>
    </submittedName>
</protein>
<dbReference type="AlphaFoldDB" id="B9TVQ3"/>
<sequence length="117" mass="13431">LFAVVLSLTHKFLCQDWKTFQDKHLTKTRDVDCDNVLSKPLFNCKDRNTFIFSRPEPVKALCKGVKDKNVLSRSEFYLSDCNVTTRHCKYKLKKKINTICITCRGEAPVHFVGVGSC</sequence>
<proteinExistence type="predicted"/>
<dbReference type="InterPro" id="IPR036816">
    <property type="entry name" value="RNaseA-like_dom_sf"/>
</dbReference>
<gene>
    <name evidence="2" type="primary">onc</name>
</gene>
<feature type="non-terminal residue" evidence="2">
    <location>
        <position position="1"/>
    </location>
</feature>
<organism evidence="2">
    <name type="scientific">Rana dybowskii</name>
    <name type="common">Dybovsky's frog</name>
    <name type="synonym">Korean brown frog</name>
    <dbReference type="NCBI Taxonomy" id="71582"/>
    <lineage>
        <taxon>Eukaryota</taxon>
        <taxon>Metazoa</taxon>
        <taxon>Chordata</taxon>
        <taxon>Craniata</taxon>
        <taxon>Vertebrata</taxon>
        <taxon>Euteleostomi</taxon>
        <taxon>Amphibia</taxon>
        <taxon>Batrachia</taxon>
        <taxon>Anura</taxon>
        <taxon>Neobatrachia</taxon>
        <taxon>Ranoidea</taxon>
        <taxon>Ranidae</taxon>
        <taxon>Rana</taxon>
        <taxon>Rana</taxon>
    </lineage>
</organism>
<dbReference type="SUPFAM" id="SSF54076">
    <property type="entry name" value="RNase A-like"/>
    <property type="match status" value="1"/>
</dbReference>
<evidence type="ECO:0000259" key="1">
    <source>
        <dbReference type="SMART" id="SM00092"/>
    </source>
</evidence>
<dbReference type="SMART" id="SM00092">
    <property type="entry name" value="RNAse_Pc"/>
    <property type="match status" value="1"/>
</dbReference>
<dbReference type="InterPro" id="IPR023411">
    <property type="entry name" value="RNaseA_AS"/>
</dbReference>
<dbReference type="InterPro" id="IPR023412">
    <property type="entry name" value="RNaseA_domain"/>
</dbReference>
<feature type="domain" description="Ribonuclease A-domain" evidence="1">
    <location>
        <begin position="13"/>
        <end position="115"/>
    </location>
</feature>
<dbReference type="Pfam" id="PF00074">
    <property type="entry name" value="RnaseA"/>
    <property type="match status" value="1"/>
</dbReference>
<evidence type="ECO:0000313" key="2">
    <source>
        <dbReference type="EMBL" id="ABZ91906.1"/>
    </source>
</evidence>
<dbReference type="Gene3D" id="3.10.130.10">
    <property type="entry name" value="Ribonuclease A-like domain"/>
    <property type="match status" value="1"/>
</dbReference>